<keyword evidence="8" id="KW-0186">Copper</keyword>
<dbReference type="PANTHER" id="PTHR33021">
    <property type="entry name" value="BLUE COPPER PROTEIN"/>
    <property type="match status" value="1"/>
</dbReference>
<dbReference type="GO" id="GO:0009055">
    <property type="term" value="F:electron transfer activity"/>
    <property type="evidence" value="ECO:0007669"/>
    <property type="project" value="InterPro"/>
</dbReference>
<dbReference type="InterPro" id="IPR008972">
    <property type="entry name" value="Cupredoxin"/>
</dbReference>
<protein>
    <submittedName>
        <fullName evidence="15">Phytocyanin domain containing protein</fullName>
    </submittedName>
</protein>
<evidence type="ECO:0000256" key="8">
    <source>
        <dbReference type="ARBA" id="ARBA00023008"/>
    </source>
</evidence>
<evidence type="ECO:0000313" key="15">
    <source>
        <dbReference type="EMBL" id="PON57451.1"/>
    </source>
</evidence>
<dbReference type="Gene3D" id="2.60.40.420">
    <property type="entry name" value="Cupredoxins - blue copper proteins"/>
    <property type="match status" value="1"/>
</dbReference>
<feature type="region of interest" description="Disordered" evidence="12">
    <location>
        <begin position="131"/>
        <end position="155"/>
    </location>
</feature>
<dbReference type="OrthoDB" id="687943at2759"/>
<comment type="subcellular location">
    <subcellularLocation>
        <location evidence="1">Membrane</location>
        <topology evidence="1">Single-pass type I membrane protein</topology>
    </subcellularLocation>
</comment>
<dbReference type="InterPro" id="IPR003245">
    <property type="entry name" value="Phytocyanin_dom"/>
</dbReference>
<keyword evidence="9" id="KW-0472">Membrane</keyword>
<keyword evidence="7" id="KW-1133">Transmembrane helix</keyword>
<gene>
    <name evidence="15" type="ORF">PanWU01x14_173570</name>
</gene>
<dbReference type="CDD" id="cd04216">
    <property type="entry name" value="Phytocyanin"/>
    <property type="match status" value="1"/>
</dbReference>
<accession>A0A2P5C8Y5</accession>
<reference evidence="16" key="1">
    <citation type="submission" date="2016-06" db="EMBL/GenBank/DDBJ databases">
        <title>Parallel loss of symbiosis genes in relatives of nitrogen-fixing non-legume Parasponia.</title>
        <authorList>
            <person name="Van Velzen R."/>
            <person name="Holmer R."/>
            <person name="Bu F."/>
            <person name="Rutten L."/>
            <person name="Van Zeijl A."/>
            <person name="Liu W."/>
            <person name="Santuari L."/>
            <person name="Cao Q."/>
            <person name="Sharma T."/>
            <person name="Shen D."/>
            <person name="Roswanjaya Y."/>
            <person name="Wardhani T."/>
            <person name="Kalhor M.S."/>
            <person name="Jansen J."/>
            <person name="Van den Hoogen J."/>
            <person name="Gungor B."/>
            <person name="Hartog M."/>
            <person name="Hontelez J."/>
            <person name="Verver J."/>
            <person name="Yang W.-C."/>
            <person name="Schijlen E."/>
            <person name="Repin R."/>
            <person name="Schilthuizen M."/>
            <person name="Schranz E."/>
            <person name="Heidstra R."/>
            <person name="Miyata K."/>
            <person name="Fedorova E."/>
            <person name="Kohlen W."/>
            <person name="Bisseling T."/>
            <person name="Smit S."/>
            <person name="Geurts R."/>
        </authorList>
    </citation>
    <scope>NUCLEOTIDE SEQUENCE [LARGE SCALE GENOMIC DNA]</scope>
    <source>
        <strain evidence="16">cv. WU1-14</strain>
    </source>
</reference>
<comment type="caution">
    <text evidence="15">The sequence shown here is derived from an EMBL/GenBank/DDBJ whole genome shotgun (WGS) entry which is preliminary data.</text>
</comment>
<dbReference type="GO" id="GO:0009610">
    <property type="term" value="P:response to symbiotic fungus"/>
    <property type="evidence" value="ECO:0007669"/>
    <property type="project" value="UniProtKB-ARBA"/>
</dbReference>
<keyword evidence="6" id="KW-0249">Electron transport</keyword>
<evidence type="ECO:0000256" key="3">
    <source>
        <dbReference type="ARBA" id="ARBA00022692"/>
    </source>
</evidence>
<evidence type="ECO:0000256" key="6">
    <source>
        <dbReference type="ARBA" id="ARBA00022982"/>
    </source>
</evidence>
<dbReference type="Proteomes" id="UP000237105">
    <property type="component" value="Unassembled WGS sequence"/>
</dbReference>
<evidence type="ECO:0000259" key="14">
    <source>
        <dbReference type="PROSITE" id="PS51485"/>
    </source>
</evidence>
<keyword evidence="2" id="KW-0813">Transport</keyword>
<keyword evidence="5 13" id="KW-0732">Signal</keyword>
<evidence type="ECO:0000256" key="12">
    <source>
        <dbReference type="SAM" id="MobiDB-lite"/>
    </source>
</evidence>
<evidence type="ECO:0000256" key="11">
    <source>
        <dbReference type="ARBA" id="ARBA00023180"/>
    </source>
</evidence>
<dbReference type="GO" id="GO:0005886">
    <property type="term" value="C:plasma membrane"/>
    <property type="evidence" value="ECO:0007669"/>
    <property type="project" value="TreeGrafter"/>
</dbReference>
<evidence type="ECO:0000256" key="2">
    <source>
        <dbReference type="ARBA" id="ARBA00022448"/>
    </source>
</evidence>
<dbReference type="PROSITE" id="PS51485">
    <property type="entry name" value="PHYTOCYANIN"/>
    <property type="match status" value="1"/>
</dbReference>
<evidence type="ECO:0000256" key="9">
    <source>
        <dbReference type="ARBA" id="ARBA00023136"/>
    </source>
</evidence>
<evidence type="ECO:0000256" key="1">
    <source>
        <dbReference type="ARBA" id="ARBA00004479"/>
    </source>
</evidence>
<dbReference type="EMBL" id="JXTB01000159">
    <property type="protein sequence ID" value="PON57451.1"/>
    <property type="molecule type" value="Genomic_DNA"/>
</dbReference>
<keyword evidence="4" id="KW-0479">Metal-binding</keyword>
<feature type="compositionally biased region" description="Pro residues" evidence="12">
    <location>
        <begin position="137"/>
        <end position="147"/>
    </location>
</feature>
<feature type="chain" id="PRO_5015193588" evidence="13">
    <location>
        <begin position="26"/>
        <end position="177"/>
    </location>
</feature>
<sequence>MANSSRLQLFIILAIVVIFIPSISAIEYIVGDESGWTVNLDYQAWATGKEFHVGDKLIFKYPQGVHNVFKVDGGGFRQCTAPAGAEPLSSGNDTITLATPGRKWYICGVAQHCEVGKQKLFITVIDQVLSPASSPSPSQPQPPPPSQNQPSGASTITSAASGFGLMLLISTGVLGLL</sequence>
<keyword evidence="10" id="KW-1015">Disulfide bond</keyword>
<keyword evidence="3" id="KW-0812">Transmembrane</keyword>
<dbReference type="PANTHER" id="PTHR33021:SF533">
    <property type="entry name" value="PHYTOCYANIN DOMAIN-CONTAINING PROTEIN"/>
    <property type="match status" value="1"/>
</dbReference>
<proteinExistence type="predicted"/>
<evidence type="ECO:0000256" key="5">
    <source>
        <dbReference type="ARBA" id="ARBA00022729"/>
    </source>
</evidence>
<keyword evidence="16" id="KW-1185">Reference proteome</keyword>
<evidence type="ECO:0000256" key="10">
    <source>
        <dbReference type="ARBA" id="ARBA00023157"/>
    </source>
</evidence>
<evidence type="ECO:0000313" key="16">
    <source>
        <dbReference type="Proteomes" id="UP000237105"/>
    </source>
</evidence>
<dbReference type="FunFam" id="2.60.40.420:FF:000067">
    <property type="entry name" value="Cupredoxin superfamily protein"/>
    <property type="match status" value="1"/>
</dbReference>
<feature type="signal peptide" evidence="13">
    <location>
        <begin position="1"/>
        <end position="25"/>
    </location>
</feature>
<organism evidence="15 16">
    <name type="scientific">Parasponia andersonii</name>
    <name type="common">Sponia andersonii</name>
    <dbReference type="NCBI Taxonomy" id="3476"/>
    <lineage>
        <taxon>Eukaryota</taxon>
        <taxon>Viridiplantae</taxon>
        <taxon>Streptophyta</taxon>
        <taxon>Embryophyta</taxon>
        <taxon>Tracheophyta</taxon>
        <taxon>Spermatophyta</taxon>
        <taxon>Magnoliopsida</taxon>
        <taxon>eudicotyledons</taxon>
        <taxon>Gunneridae</taxon>
        <taxon>Pentapetalae</taxon>
        <taxon>rosids</taxon>
        <taxon>fabids</taxon>
        <taxon>Rosales</taxon>
        <taxon>Cannabaceae</taxon>
        <taxon>Parasponia</taxon>
    </lineage>
</organism>
<evidence type="ECO:0000256" key="13">
    <source>
        <dbReference type="SAM" id="SignalP"/>
    </source>
</evidence>
<dbReference type="AlphaFoldDB" id="A0A2P5C8Y5"/>
<keyword evidence="11" id="KW-0325">Glycoprotein</keyword>
<evidence type="ECO:0000256" key="7">
    <source>
        <dbReference type="ARBA" id="ARBA00022989"/>
    </source>
</evidence>
<feature type="domain" description="Phytocyanin" evidence="14">
    <location>
        <begin position="26"/>
        <end position="126"/>
    </location>
</feature>
<dbReference type="SUPFAM" id="SSF49503">
    <property type="entry name" value="Cupredoxins"/>
    <property type="match status" value="1"/>
</dbReference>
<evidence type="ECO:0000256" key="4">
    <source>
        <dbReference type="ARBA" id="ARBA00022723"/>
    </source>
</evidence>
<dbReference type="GO" id="GO:0046872">
    <property type="term" value="F:metal ion binding"/>
    <property type="evidence" value="ECO:0007669"/>
    <property type="project" value="UniProtKB-KW"/>
</dbReference>
<dbReference type="Pfam" id="PF02298">
    <property type="entry name" value="Cu_bind_like"/>
    <property type="match status" value="1"/>
</dbReference>
<name>A0A2P5C8Y5_PARAD</name>
<dbReference type="InterPro" id="IPR039391">
    <property type="entry name" value="Phytocyanin-like"/>
</dbReference>